<evidence type="ECO:0000256" key="1">
    <source>
        <dbReference type="SAM" id="MobiDB-lite"/>
    </source>
</evidence>
<feature type="region of interest" description="Disordered" evidence="1">
    <location>
        <begin position="158"/>
        <end position="211"/>
    </location>
</feature>
<proteinExistence type="predicted"/>
<dbReference type="Proteomes" id="UP000275078">
    <property type="component" value="Unassembled WGS sequence"/>
</dbReference>
<organism evidence="2 3">
    <name type="scientific">Ascobolus immersus RN42</name>
    <dbReference type="NCBI Taxonomy" id="1160509"/>
    <lineage>
        <taxon>Eukaryota</taxon>
        <taxon>Fungi</taxon>
        <taxon>Dikarya</taxon>
        <taxon>Ascomycota</taxon>
        <taxon>Pezizomycotina</taxon>
        <taxon>Pezizomycetes</taxon>
        <taxon>Pezizales</taxon>
        <taxon>Ascobolaceae</taxon>
        <taxon>Ascobolus</taxon>
    </lineage>
</organism>
<dbReference type="EMBL" id="ML119820">
    <property type="protein sequence ID" value="RPA73461.1"/>
    <property type="molecule type" value="Genomic_DNA"/>
</dbReference>
<sequence length="275" mass="31289">MDSELACMPCEIDFPDLYLLHQHTLDQHSTFAQLSVYETFQDDPSEHQCYELLVWRDFDGEFHCPFKGCEIREQSLRRFKRHVQSQEMTHELSCGVLVFKDGVENMWWGPAQNRSFGVMFDPDNICKWGAVAVSSIFGLTDADLRQAGCSLRDRIYSSESDADGADTPSESATSFSQADSKGSASPTAVEMDTSTSRPSNAHMQVESRRHRTTDELIAELREECRMEIYKEMKATLMEGSGNLKESTRIFEELVAWFEAGLRMLKRVDGSEDAYV</sequence>
<accession>A0A3N4HMZ0</accession>
<dbReference type="AlphaFoldDB" id="A0A3N4HMZ0"/>
<reference evidence="2 3" key="1">
    <citation type="journal article" date="2018" name="Nat. Ecol. Evol.">
        <title>Pezizomycetes genomes reveal the molecular basis of ectomycorrhizal truffle lifestyle.</title>
        <authorList>
            <person name="Murat C."/>
            <person name="Payen T."/>
            <person name="Noel B."/>
            <person name="Kuo A."/>
            <person name="Morin E."/>
            <person name="Chen J."/>
            <person name="Kohler A."/>
            <person name="Krizsan K."/>
            <person name="Balestrini R."/>
            <person name="Da Silva C."/>
            <person name="Montanini B."/>
            <person name="Hainaut M."/>
            <person name="Levati E."/>
            <person name="Barry K.W."/>
            <person name="Belfiori B."/>
            <person name="Cichocki N."/>
            <person name="Clum A."/>
            <person name="Dockter R.B."/>
            <person name="Fauchery L."/>
            <person name="Guy J."/>
            <person name="Iotti M."/>
            <person name="Le Tacon F."/>
            <person name="Lindquist E.A."/>
            <person name="Lipzen A."/>
            <person name="Malagnac F."/>
            <person name="Mello A."/>
            <person name="Molinier V."/>
            <person name="Miyauchi S."/>
            <person name="Poulain J."/>
            <person name="Riccioni C."/>
            <person name="Rubini A."/>
            <person name="Sitrit Y."/>
            <person name="Splivallo R."/>
            <person name="Traeger S."/>
            <person name="Wang M."/>
            <person name="Zifcakova L."/>
            <person name="Wipf D."/>
            <person name="Zambonelli A."/>
            <person name="Paolocci F."/>
            <person name="Nowrousian M."/>
            <person name="Ottonello S."/>
            <person name="Baldrian P."/>
            <person name="Spatafora J.W."/>
            <person name="Henrissat B."/>
            <person name="Nagy L.G."/>
            <person name="Aury J.M."/>
            <person name="Wincker P."/>
            <person name="Grigoriev I.V."/>
            <person name="Bonfante P."/>
            <person name="Martin F.M."/>
        </authorList>
    </citation>
    <scope>NUCLEOTIDE SEQUENCE [LARGE SCALE GENOMIC DNA]</scope>
    <source>
        <strain evidence="2 3">RN42</strain>
    </source>
</reference>
<keyword evidence="3" id="KW-1185">Reference proteome</keyword>
<evidence type="ECO:0000313" key="2">
    <source>
        <dbReference type="EMBL" id="RPA73461.1"/>
    </source>
</evidence>
<evidence type="ECO:0000313" key="3">
    <source>
        <dbReference type="Proteomes" id="UP000275078"/>
    </source>
</evidence>
<protein>
    <submittedName>
        <fullName evidence="2">Uncharacterized protein</fullName>
    </submittedName>
</protein>
<name>A0A3N4HMZ0_ASCIM</name>
<feature type="compositionally biased region" description="Polar residues" evidence="1">
    <location>
        <begin position="168"/>
        <end position="202"/>
    </location>
</feature>
<gene>
    <name evidence="2" type="ORF">BJ508DRAFT_366725</name>
</gene>